<sequence length="72" mass="8019">MLYMILAFVLFLLFLGVVVLLNFLVNYLTSFRTGSDFVLQSEDYMFFKSVFIGLVVLAVGILGVLSTVLAIC</sequence>
<proteinExistence type="predicted"/>
<keyword evidence="1" id="KW-0812">Transmembrane</keyword>
<dbReference type="Proteomes" id="UP000494265">
    <property type="component" value="Unassembled WGS sequence"/>
</dbReference>
<accession>A0A6F9XP63</accession>
<comment type="caution">
    <text evidence="2">The sequence shown here is derived from an EMBL/GenBank/DDBJ whole genome shotgun (WGS) entry which is preliminary data.</text>
</comment>
<dbReference type="AlphaFoldDB" id="A0A6F9XP63"/>
<evidence type="ECO:0000313" key="2">
    <source>
        <dbReference type="EMBL" id="GET06968.1"/>
    </source>
</evidence>
<protein>
    <submittedName>
        <fullName evidence="2">Uncharacterized protein</fullName>
    </submittedName>
</protein>
<gene>
    <name evidence="2" type="ORF">SY212_19980</name>
</gene>
<organism evidence="2">
    <name type="scientific">Ligilactobacillus agilis</name>
    <dbReference type="NCBI Taxonomy" id="1601"/>
    <lineage>
        <taxon>Bacteria</taxon>
        <taxon>Bacillati</taxon>
        <taxon>Bacillota</taxon>
        <taxon>Bacilli</taxon>
        <taxon>Lactobacillales</taxon>
        <taxon>Lactobacillaceae</taxon>
        <taxon>Ligilactobacillus</taxon>
    </lineage>
</organism>
<dbReference type="RefSeq" id="WP_172585158.1">
    <property type="nucleotide sequence ID" value="NZ_BLAM01000191.1"/>
</dbReference>
<keyword evidence="1" id="KW-1133">Transmembrane helix</keyword>
<feature type="transmembrane region" description="Helical" evidence="1">
    <location>
        <begin position="5"/>
        <end position="25"/>
    </location>
</feature>
<keyword evidence="1" id="KW-0472">Membrane</keyword>
<reference evidence="2" key="1">
    <citation type="submission" date="2019-10" db="EMBL/GenBank/DDBJ databases">
        <title>Lactobacillus agilis SY212 Whole Genome Sequencing Project.</title>
        <authorList>
            <person name="Suzuki S."/>
            <person name="Endo A."/>
            <person name="Maeno S."/>
            <person name="Shiwa Y."/>
            <person name="Matsutani M."/>
            <person name="Kajikawa A."/>
        </authorList>
    </citation>
    <scope>NUCLEOTIDE SEQUENCE</scope>
    <source>
        <strain evidence="2">SY212</strain>
    </source>
</reference>
<evidence type="ECO:0000256" key="1">
    <source>
        <dbReference type="SAM" id="Phobius"/>
    </source>
</evidence>
<dbReference type="EMBL" id="BLAM01000191">
    <property type="protein sequence ID" value="GET06968.1"/>
    <property type="molecule type" value="Genomic_DNA"/>
</dbReference>
<feature type="transmembrane region" description="Helical" evidence="1">
    <location>
        <begin position="45"/>
        <end position="71"/>
    </location>
</feature>
<name>A0A6F9XP63_9LACO</name>